<dbReference type="EMBL" id="JH173563">
    <property type="protein sequence ID" value="EHB17168.1"/>
    <property type="molecule type" value="Genomic_DNA"/>
</dbReference>
<gene>
    <name evidence="8" type="ORF">GW7_20906</name>
</gene>
<comment type="subcellular location">
    <subcellularLocation>
        <location evidence="1 6">Secreted</location>
    </subcellularLocation>
</comment>
<dbReference type="STRING" id="10181.G5C6K7"/>
<dbReference type="Gene3D" id="3.10.360.10">
    <property type="entry name" value="Antimicrobial Peptide, Beta-defensin 2, Chain A"/>
    <property type="match status" value="1"/>
</dbReference>
<evidence type="ECO:0000256" key="6">
    <source>
        <dbReference type="RuleBase" id="RU231113"/>
    </source>
</evidence>
<keyword evidence="5" id="KW-1015">Disulfide bond</keyword>
<keyword evidence="4" id="KW-0732">Signal</keyword>
<dbReference type="Proteomes" id="UP000006813">
    <property type="component" value="Unassembled WGS sequence"/>
</dbReference>
<keyword evidence="6" id="KW-0929">Antimicrobial</keyword>
<protein>
    <recommendedName>
        <fullName evidence="6">Beta-defensin</fullName>
    </recommendedName>
</protein>
<keyword evidence="6" id="KW-0044">Antibiotic</keyword>
<dbReference type="GO" id="GO:0071224">
    <property type="term" value="P:cellular response to peptidoglycan"/>
    <property type="evidence" value="ECO:0007669"/>
    <property type="project" value="TreeGrafter"/>
</dbReference>
<dbReference type="AlphaFoldDB" id="G5C6K7"/>
<organism evidence="8 9">
    <name type="scientific">Heterocephalus glaber</name>
    <name type="common">Naked mole rat</name>
    <dbReference type="NCBI Taxonomy" id="10181"/>
    <lineage>
        <taxon>Eukaryota</taxon>
        <taxon>Metazoa</taxon>
        <taxon>Chordata</taxon>
        <taxon>Craniata</taxon>
        <taxon>Vertebrata</taxon>
        <taxon>Euteleostomi</taxon>
        <taxon>Mammalia</taxon>
        <taxon>Eutheria</taxon>
        <taxon>Euarchontoglires</taxon>
        <taxon>Glires</taxon>
        <taxon>Rodentia</taxon>
        <taxon>Hystricomorpha</taxon>
        <taxon>Bathyergidae</taxon>
        <taxon>Heterocephalus</taxon>
    </lineage>
</organism>
<comment type="function">
    <text evidence="6">Has antibacterial activity.</text>
</comment>
<dbReference type="GO" id="GO:0042742">
    <property type="term" value="P:defense response to bacterium"/>
    <property type="evidence" value="ECO:0007669"/>
    <property type="project" value="UniProtKB-UniRule"/>
</dbReference>
<evidence type="ECO:0000256" key="4">
    <source>
        <dbReference type="ARBA" id="ARBA00022729"/>
    </source>
</evidence>
<dbReference type="PANTHER" id="PTHR47897:SF1">
    <property type="entry name" value="BETA-DEFENSIN 124"/>
    <property type="match status" value="1"/>
</dbReference>
<accession>G5C6K7</accession>
<dbReference type="InParanoid" id="G5C6K7"/>
<evidence type="ECO:0000256" key="5">
    <source>
        <dbReference type="ARBA" id="ARBA00023157"/>
    </source>
</evidence>
<sequence length="52" mass="6120">GRTEFKRCWKGQGTCRTYCTRQESFIHLCPDASLCCLSYMFRPSRPPMPEDE</sequence>
<keyword evidence="6" id="KW-0211">Defensin</keyword>
<feature type="non-terminal residue" evidence="8">
    <location>
        <position position="1"/>
    </location>
</feature>
<reference evidence="8 9" key="1">
    <citation type="journal article" date="2011" name="Nature">
        <title>Genome sequencing reveals insights into physiology and longevity of the naked mole rat.</title>
        <authorList>
            <person name="Kim E.B."/>
            <person name="Fang X."/>
            <person name="Fushan A.A."/>
            <person name="Huang Z."/>
            <person name="Lobanov A.V."/>
            <person name="Han L."/>
            <person name="Marino S.M."/>
            <person name="Sun X."/>
            <person name="Turanov A.A."/>
            <person name="Yang P."/>
            <person name="Yim S.H."/>
            <person name="Zhao X."/>
            <person name="Kasaikina M.V."/>
            <person name="Stoletzki N."/>
            <person name="Peng C."/>
            <person name="Polak P."/>
            <person name="Xiong Z."/>
            <person name="Kiezun A."/>
            <person name="Zhu Y."/>
            <person name="Chen Y."/>
            <person name="Kryukov G.V."/>
            <person name="Zhang Q."/>
            <person name="Peshkin L."/>
            <person name="Yang L."/>
            <person name="Bronson R.T."/>
            <person name="Buffenstein R."/>
            <person name="Wang B."/>
            <person name="Han C."/>
            <person name="Li Q."/>
            <person name="Chen L."/>
            <person name="Zhao W."/>
            <person name="Sunyaev S.R."/>
            <person name="Park T.J."/>
            <person name="Zhang G."/>
            <person name="Wang J."/>
            <person name="Gladyshev V.N."/>
        </authorList>
    </citation>
    <scope>NUCLEOTIDE SEQUENCE [LARGE SCALE GENOMIC DNA]</scope>
</reference>
<evidence type="ECO:0000256" key="2">
    <source>
        <dbReference type="ARBA" id="ARBA00007371"/>
    </source>
</evidence>
<proteinExistence type="inferred from homology"/>
<dbReference type="GO" id="GO:0007249">
    <property type="term" value="P:canonical NF-kappaB signal transduction"/>
    <property type="evidence" value="ECO:0007669"/>
    <property type="project" value="TreeGrafter"/>
</dbReference>
<dbReference type="PANTHER" id="PTHR47897">
    <property type="entry name" value="BETA-DEFENSIN 124"/>
    <property type="match status" value="1"/>
</dbReference>
<dbReference type="GO" id="GO:0071651">
    <property type="term" value="P:positive regulation of chemokine (C-C motif) ligand 5 production"/>
    <property type="evidence" value="ECO:0007669"/>
    <property type="project" value="TreeGrafter"/>
</dbReference>
<evidence type="ECO:0000313" key="8">
    <source>
        <dbReference type="EMBL" id="EHB17168.1"/>
    </source>
</evidence>
<evidence type="ECO:0000256" key="1">
    <source>
        <dbReference type="ARBA" id="ARBA00004613"/>
    </source>
</evidence>
<evidence type="ECO:0000313" key="9">
    <source>
        <dbReference type="Proteomes" id="UP000006813"/>
    </source>
</evidence>
<comment type="similarity">
    <text evidence="2 6">Belongs to the beta-defensin family.</text>
</comment>
<dbReference type="GO" id="GO:0005576">
    <property type="term" value="C:extracellular region"/>
    <property type="evidence" value="ECO:0007669"/>
    <property type="project" value="UniProtKB-SubCell"/>
</dbReference>
<feature type="domain" description="Beta-defensin" evidence="7">
    <location>
        <begin position="7"/>
        <end position="36"/>
    </location>
</feature>
<dbReference type="GO" id="GO:0045087">
    <property type="term" value="P:innate immune response"/>
    <property type="evidence" value="ECO:0007669"/>
    <property type="project" value="InterPro"/>
</dbReference>
<keyword evidence="3 6" id="KW-0964">Secreted</keyword>
<dbReference type="GO" id="GO:0090026">
    <property type="term" value="P:positive regulation of monocyte chemotaxis"/>
    <property type="evidence" value="ECO:0007669"/>
    <property type="project" value="TreeGrafter"/>
</dbReference>
<dbReference type="InterPro" id="IPR025933">
    <property type="entry name" value="Beta_defensin_dom"/>
</dbReference>
<dbReference type="Pfam" id="PF13841">
    <property type="entry name" value="Defensin_beta_2"/>
    <property type="match status" value="1"/>
</dbReference>
<evidence type="ECO:0000256" key="3">
    <source>
        <dbReference type="ARBA" id="ARBA00022525"/>
    </source>
</evidence>
<name>G5C6K7_HETGA</name>
<evidence type="ECO:0000259" key="7">
    <source>
        <dbReference type="Pfam" id="PF13841"/>
    </source>
</evidence>